<dbReference type="GO" id="GO:0110001">
    <property type="term" value="C:toxin-antitoxin complex"/>
    <property type="evidence" value="ECO:0007669"/>
    <property type="project" value="InterPro"/>
</dbReference>
<evidence type="ECO:0000313" key="7">
    <source>
        <dbReference type="Proteomes" id="UP000290819"/>
    </source>
</evidence>
<evidence type="ECO:0000256" key="4">
    <source>
        <dbReference type="ARBA" id="ARBA00022741"/>
    </source>
</evidence>
<name>A0A4Q1VGB6_9BRAD</name>
<dbReference type="PANTHER" id="PTHR34139:SF1">
    <property type="entry name" value="RNASE MJ1380-RELATED"/>
    <property type="match status" value="1"/>
</dbReference>
<dbReference type="InterPro" id="IPR008201">
    <property type="entry name" value="HepT-like"/>
</dbReference>
<reference evidence="6 7" key="1">
    <citation type="submission" date="2017-03" db="EMBL/GenBank/DDBJ databases">
        <authorList>
            <person name="Safronova V.I."/>
            <person name="Sazanova A.L."/>
            <person name="Chirak E.R."/>
        </authorList>
    </citation>
    <scope>NUCLEOTIDE SEQUENCE [LARGE SCALE GENOMIC DNA]</scope>
    <source>
        <strain evidence="6 7">Opo-243</strain>
    </source>
</reference>
<dbReference type="AlphaFoldDB" id="A0A4Q1VGB6"/>
<dbReference type="InterPro" id="IPR051813">
    <property type="entry name" value="HepT_RNase_toxin"/>
</dbReference>
<dbReference type="PANTHER" id="PTHR34139">
    <property type="entry name" value="UPF0331 PROTEIN MJ0127"/>
    <property type="match status" value="1"/>
</dbReference>
<comment type="caution">
    <text evidence="6">The sequence shown here is derived from an EMBL/GenBank/DDBJ whole genome shotgun (WGS) entry which is preliminary data.</text>
</comment>
<evidence type="ECO:0000256" key="5">
    <source>
        <dbReference type="ARBA" id="ARBA00022801"/>
    </source>
</evidence>
<evidence type="ECO:0000313" key="6">
    <source>
        <dbReference type="EMBL" id="RXT49976.1"/>
    </source>
</evidence>
<keyword evidence="5" id="KW-0378">Hydrolase</keyword>
<accession>A0A4Q1VGB6</accession>
<keyword evidence="7" id="KW-1185">Reference proteome</keyword>
<keyword evidence="1" id="KW-0597">Phosphoprotein</keyword>
<dbReference type="Pfam" id="PF01934">
    <property type="entry name" value="HepT-like"/>
    <property type="match status" value="1"/>
</dbReference>
<dbReference type="GO" id="GO:0000166">
    <property type="term" value="F:nucleotide binding"/>
    <property type="evidence" value="ECO:0007669"/>
    <property type="project" value="UniProtKB-KW"/>
</dbReference>
<dbReference type="Proteomes" id="UP000290819">
    <property type="component" value="Unassembled WGS sequence"/>
</dbReference>
<dbReference type="RefSeq" id="WP_129269258.1">
    <property type="nucleotide sequence ID" value="NZ_MZXW01000015.1"/>
</dbReference>
<gene>
    <name evidence="6" type="ORF">B5V03_08925</name>
</gene>
<dbReference type="GO" id="GO:0016787">
    <property type="term" value="F:hydrolase activity"/>
    <property type="evidence" value="ECO:0007669"/>
    <property type="project" value="UniProtKB-KW"/>
</dbReference>
<keyword evidence="2" id="KW-1277">Toxin-antitoxin system</keyword>
<protein>
    <recommendedName>
        <fullName evidence="8">DUF86 domain-containing protein</fullName>
    </recommendedName>
</protein>
<keyword evidence="4" id="KW-0547">Nucleotide-binding</keyword>
<organism evidence="6 7">
    <name type="scientific">Bradyrhizobium betae</name>
    <dbReference type="NCBI Taxonomy" id="244734"/>
    <lineage>
        <taxon>Bacteria</taxon>
        <taxon>Pseudomonadati</taxon>
        <taxon>Pseudomonadota</taxon>
        <taxon>Alphaproteobacteria</taxon>
        <taxon>Hyphomicrobiales</taxon>
        <taxon>Nitrobacteraceae</taxon>
        <taxon>Bradyrhizobium</taxon>
    </lineage>
</organism>
<keyword evidence="3" id="KW-0540">Nuclease</keyword>
<proteinExistence type="predicted"/>
<evidence type="ECO:0000256" key="3">
    <source>
        <dbReference type="ARBA" id="ARBA00022722"/>
    </source>
</evidence>
<dbReference type="EMBL" id="MZXW01000015">
    <property type="protein sequence ID" value="RXT49976.1"/>
    <property type="molecule type" value="Genomic_DNA"/>
</dbReference>
<evidence type="ECO:0000256" key="1">
    <source>
        <dbReference type="ARBA" id="ARBA00022553"/>
    </source>
</evidence>
<dbReference type="OrthoDB" id="4829434at2"/>
<evidence type="ECO:0008006" key="8">
    <source>
        <dbReference type="Google" id="ProtNLM"/>
    </source>
</evidence>
<evidence type="ECO:0000256" key="2">
    <source>
        <dbReference type="ARBA" id="ARBA00022649"/>
    </source>
</evidence>
<sequence>MPPTAEDRLRDILEAITQIEDILHGATFDRFTSDRMTRLATERLLEIVCEASRSIPSEMKQATPAIDWQKLIDFGNLLRHAYHTTNAEFVWDILQNHLPSLKSSVEELVRTSDR</sequence>
<dbReference type="GO" id="GO:0004540">
    <property type="term" value="F:RNA nuclease activity"/>
    <property type="evidence" value="ECO:0007669"/>
    <property type="project" value="InterPro"/>
</dbReference>